<feature type="compositionally biased region" description="Pro residues" evidence="1">
    <location>
        <begin position="24"/>
        <end position="38"/>
    </location>
</feature>
<name>A0A0C2WMR0_AMAMK</name>
<evidence type="ECO:0000313" key="4">
    <source>
        <dbReference type="Proteomes" id="UP000054549"/>
    </source>
</evidence>
<feature type="chain" id="PRO_5002173674" evidence="2">
    <location>
        <begin position="21"/>
        <end position="93"/>
    </location>
</feature>
<dbReference type="HOGENOM" id="CLU_2399216_0_0_1"/>
<evidence type="ECO:0000256" key="2">
    <source>
        <dbReference type="SAM" id="SignalP"/>
    </source>
</evidence>
<accession>A0A0C2WMR0</accession>
<evidence type="ECO:0000313" key="3">
    <source>
        <dbReference type="EMBL" id="KIL62877.1"/>
    </source>
</evidence>
<feature type="region of interest" description="Disordered" evidence="1">
    <location>
        <begin position="21"/>
        <end position="43"/>
    </location>
</feature>
<sequence>MRFGVICAMSLLIAPTLVTSKSWSPPPQHSPPPPPSSPTLPAHGDLVRYQAVSGLFPEMAEDSPPAMHSMFLMLSRLPNLSGRGIPLSSLTGL</sequence>
<organism evidence="3 4">
    <name type="scientific">Amanita muscaria (strain Koide BX008)</name>
    <dbReference type="NCBI Taxonomy" id="946122"/>
    <lineage>
        <taxon>Eukaryota</taxon>
        <taxon>Fungi</taxon>
        <taxon>Dikarya</taxon>
        <taxon>Basidiomycota</taxon>
        <taxon>Agaricomycotina</taxon>
        <taxon>Agaricomycetes</taxon>
        <taxon>Agaricomycetidae</taxon>
        <taxon>Agaricales</taxon>
        <taxon>Pluteineae</taxon>
        <taxon>Amanitaceae</taxon>
        <taxon>Amanita</taxon>
    </lineage>
</organism>
<evidence type="ECO:0000256" key="1">
    <source>
        <dbReference type="SAM" id="MobiDB-lite"/>
    </source>
</evidence>
<feature type="signal peptide" evidence="2">
    <location>
        <begin position="1"/>
        <end position="20"/>
    </location>
</feature>
<dbReference type="InParanoid" id="A0A0C2WMR0"/>
<keyword evidence="4" id="KW-1185">Reference proteome</keyword>
<gene>
    <name evidence="3" type="ORF">M378DRAFT_165150</name>
</gene>
<proteinExistence type="predicted"/>
<dbReference type="Proteomes" id="UP000054549">
    <property type="component" value="Unassembled WGS sequence"/>
</dbReference>
<keyword evidence="2" id="KW-0732">Signal</keyword>
<dbReference type="EMBL" id="KN818265">
    <property type="protein sequence ID" value="KIL62877.1"/>
    <property type="molecule type" value="Genomic_DNA"/>
</dbReference>
<protein>
    <submittedName>
        <fullName evidence="3">Uncharacterized protein</fullName>
    </submittedName>
</protein>
<dbReference type="AlphaFoldDB" id="A0A0C2WMR0"/>
<reference evidence="3 4" key="1">
    <citation type="submission" date="2014-04" db="EMBL/GenBank/DDBJ databases">
        <title>Evolutionary Origins and Diversification of the Mycorrhizal Mutualists.</title>
        <authorList>
            <consortium name="DOE Joint Genome Institute"/>
            <consortium name="Mycorrhizal Genomics Consortium"/>
            <person name="Kohler A."/>
            <person name="Kuo A."/>
            <person name="Nagy L.G."/>
            <person name="Floudas D."/>
            <person name="Copeland A."/>
            <person name="Barry K.W."/>
            <person name="Cichocki N."/>
            <person name="Veneault-Fourrey C."/>
            <person name="LaButti K."/>
            <person name="Lindquist E.A."/>
            <person name="Lipzen A."/>
            <person name="Lundell T."/>
            <person name="Morin E."/>
            <person name="Murat C."/>
            <person name="Riley R."/>
            <person name="Ohm R."/>
            <person name="Sun H."/>
            <person name="Tunlid A."/>
            <person name="Henrissat B."/>
            <person name="Grigoriev I.V."/>
            <person name="Hibbett D.S."/>
            <person name="Martin F."/>
        </authorList>
    </citation>
    <scope>NUCLEOTIDE SEQUENCE [LARGE SCALE GENOMIC DNA]</scope>
    <source>
        <strain evidence="3 4">Koide BX008</strain>
    </source>
</reference>